<dbReference type="InParanoid" id="D9PYZ2"/>
<keyword evidence="4 5" id="KW-0472">Membrane</keyword>
<dbReference type="HOGENOM" id="CLU_089201_0_0_2"/>
<dbReference type="Proteomes" id="UP000000346">
    <property type="component" value="Chromosome"/>
</dbReference>
<dbReference type="KEGG" id="asc:ASAC_1374"/>
<feature type="transmembrane region" description="Helical" evidence="5">
    <location>
        <begin position="186"/>
        <end position="211"/>
    </location>
</feature>
<feature type="domain" description="ABC transmembrane type-2" evidence="6">
    <location>
        <begin position="34"/>
        <end position="265"/>
    </location>
</feature>
<feature type="transmembrane region" description="Helical" evidence="5">
    <location>
        <begin position="114"/>
        <end position="140"/>
    </location>
</feature>
<accession>D9PYZ2</accession>
<keyword evidence="3 5" id="KW-1133">Transmembrane helix</keyword>
<sequence length="278" mass="30212">MSLARRLSVVAARLYAYVYLRGFRVWSTYRTQIALNVVSWVLPVFTYYFTGTALGARIVSGAFSMRPQEYTPFVVIGLAFQGYVSSVITTISGRMRNEQLMGTIEYYLMTQSGVLGMLIYSTLWGFIMNSISMAVTLAIGYGLGVRYAASGLLAAVIIVAELLIATVGISMVAGGVVMITKQGNPVAFFFSTVTTLIAGTVFPVSVLPAWLRYLSYAVPLTPALQGLRLSLLDGVGVGGALWYILVLLAYDVVLLPLGVAVYTYGFNRARRDGTLSEY</sequence>
<dbReference type="PROSITE" id="PS51012">
    <property type="entry name" value="ABC_TM2"/>
    <property type="match status" value="1"/>
</dbReference>
<evidence type="ECO:0000256" key="4">
    <source>
        <dbReference type="ARBA" id="ARBA00023136"/>
    </source>
</evidence>
<organism evidence="7 8">
    <name type="scientific">Acidilobus saccharovorans (strain DSM 16705 / JCM 18335 / VKM B-2471 / 345-15)</name>
    <dbReference type="NCBI Taxonomy" id="666510"/>
    <lineage>
        <taxon>Archaea</taxon>
        <taxon>Thermoproteota</taxon>
        <taxon>Thermoprotei</taxon>
        <taxon>Acidilobales</taxon>
        <taxon>Acidilobaceae</taxon>
        <taxon>Acidilobus</taxon>
    </lineage>
</organism>
<keyword evidence="8" id="KW-1185">Reference proteome</keyword>
<proteinExistence type="predicted"/>
<dbReference type="eggNOG" id="arCOG01465">
    <property type="taxonomic scope" value="Archaea"/>
</dbReference>
<evidence type="ECO:0000256" key="5">
    <source>
        <dbReference type="SAM" id="Phobius"/>
    </source>
</evidence>
<dbReference type="InterPro" id="IPR047817">
    <property type="entry name" value="ABC2_TM_bact-type"/>
</dbReference>
<dbReference type="PANTHER" id="PTHR43229:SF6">
    <property type="entry name" value="ABC-TYPE MULTIDRUG TRANSPORT SYSTEM, PERMEASE COMPONENT"/>
    <property type="match status" value="1"/>
</dbReference>
<dbReference type="GO" id="GO:0140359">
    <property type="term" value="F:ABC-type transporter activity"/>
    <property type="evidence" value="ECO:0007669"/>
    <property type="project" value="InterPro"/>
</dbReference>
<evidence type="ECO:0000259" key="6">
    <source>
        <dbReference type="PROSITE" id="PS51012"/>
    </source>
</evidence>
<dbReference type="STRING" id="666510.ASAC_1374"/>
<dbReference type="GO" id="GO:0016020">
    <property type="term" value="C:membrane"/>
    <property type="evidence" value="ECO:0007669"/>
    <property type="project" value="UniProtKB-SubCell"/>
</dbReference>
<dbReference type="AlphaFoldDB" id="D9PYZ2"/>
<feature type="transmembrane region" description="Helical" evidence="5">
    <location>
        <begin position="240"/>
        <end position="262"/>
    </location>
</feature>
<dbReference type="InterPro" id="IPR051784">
    <property type="entry name" value="Nod_factor_ABC_transporter"/>
</dbReference>
<reference evidence="7 8" key="1">
    <citation type="journal article" date="2010" name="Appl. Environ. Microbiol.">
        <title>The genome sequence of the crenarchaeon Acidilobus saccharovorans supports a new order, Acidilobales, and suggests an important ecological role in terrestrial acidic hot springs.</title>
        <authorList>
            <person name="Mardanov A.V."/>
            <person name="Svetlitchnyi V.A."/>
            <person name="Beletsky A.V."/>
            <person name="Prokofeva M.I."/>
            <person name="Bonch-Osmolovskaya E.A."/>
            <person name="Ravin N.V."/>
            <person name="Skryabin K.G."/>
        </authorList>
    </citation>
    <scope>NUCLEOTIDE SEQUENCE [LARGE SCALE GENOMIC DNA]</scope>
    <source>
        <strain evidence="8">DSM 16705 / JCM 18335 / VKM B-2471 / 345-15</strain>
    </source>
</reference>
<feature type="transmembrane region" description="Helical" evidence="5">
    <location>
        <begin position="33"/>
        <end position="50"/>
    </location>
</feature>
<feature type="transmembrane region" description="Helical" evidence="5">
    <location>
        <begin position="70"/>
        <end position="93"/>
    </location>
</feature>
<dbReference type="Pfam" id="PF01061">
    <property type="entry name" value="ABC2_membrane"/>
    <property type="match status" value="1"/>
</dbReference>
<evidence type="ECO:0000256" key="3">
    <source>
        <dbReference type="ARBA" id="ARBA00022989"/>
    </source>
</evidence>
<evidence type="ECO:0000256" key="2">
    <source>
        <dbReference type="ARBA" id="ARBA00022692"/>
    </source>
</evidence>
<keyword evidence="2 5" id="KW-0812">Transmembrane</keyword>
<evidence type="ECO:0000313" key="7">
    <source>
        <dbReference type="EMBL" id="ADL19779.1"/>
    </source>
</evidence>
<comment type="subcellular location">
    <subcellularLocation>
        <location evidence="1">Membrane</location>
        <topology evidence="1">Multi-pass membrane protein</topology>
    </subcellularLocation>
</comment>
<feature type="transmembrane region" description="Helical" evidence="5">
    <location>
        <begin position="152"/>
        <end position="179"/>
    </location>
</feature>
<dbReference type="GeneID" id="9499631"/>
<gene>
    <name evidence="7" type="ordered locus">ASAC_1374</name>
</gene>
<dbReference type="RefSeq" id="WP_013267291.1">
    <property type="nucleotide sequence ID" value="NC_014374.1"/>
</dbReference>
<protein>
    <submittedName>
        <fullName evidence="7">ABC-2 type transporter</fullName>
    </submittedName>
</protein>
<evidence type="ECO:0000313" key="8">
    <source>
        <dbReference type="Proteomes" id="UP000000346"/>
    </source>
</evidence>
<dbReference type="PANTHER" id="PTHR43229">
    <property type="entry name" value="NODULATION PROTEIN J"/>
    <property type="match status" value="1"/>
</dbReference>
<evidence type="ECO:0000256" key="1">
    <source>
        <dbReference type="ARBA" id="ARBA00004141"/>
    </source>
</evidence>
<name>D9PYZ2_ACIS3</name>
<dbReference type="EMBL" id="CP001742">
    <property type="protein sequence ID" value="ADL19779.1"/>
    <property type="molecule type" value="Genomic_DNA"/>
</dbReference>
<dbReference type="InterPro" id="IPR013525">
    <property type="entry name" value="ABC2_TM"/>
</dbReference>